<evidence type="ECO:0000313" key="15">
    <source>
        <dbReference type="Proteomes" id="UP001317963"/>
    </source>
</evidence>
<evidence type="ECO:0000256" key="11">
    <source>
        <dbReference type="ARBA" id="ARBA00023136"/>
    </source>
</evidence>
<dbReference type="PANTHER" id="PTHR37531">
    <property type="entry name" value="HEME EXPORTER PROTEIN D"/>
    <property type="match status" value="1"/>
</dbReference>
<proteinExistence type="inferred from homology"/>
<gene>
    <name evidence="14" type="primary">ccmD</name>
    <name evidence="14" type="ORF">E0F26_09840</name>
</gene>
<feature type="transmembrane region" description="Helical" evidence="12">
    <location>
        <begin position="20"/>
        <end position="39"/>
    </location>
</feature>
<accession>A0ABY6Q6V5</accession>
<name>A0ABY6Q6V5_9GAMM</name>
<comment type="similarity">
    <text evidence="3 12">Belongs to the CcmD/CycX/HelD family.</text>
</comment>
<keyword evidence="7 12" id="KW-0997">Cell inner membrane</keyword>
<dbReference type="PANTHER" id="PTHR37531:SF1">
    <property type="entry name" value="HEME EXPORTER PROTEIN D"/>
    <property type="match status" value="1"/>
</dbReference>
<evidence type="ECO:0000256" key="8">
    <source>
        <dbReference type="ARBA" id="ARBA00022692"/>
    </source>
</evidence>
<protein>
    <recommendedName>
        <fullName evidence="4 12">Heme exporter protein D</fullName>
    </recommendedName>
</protein>
<keyword evidence="5 12" id="KW-0813">Transport</keyword>
<feature type="region of interest" description="Disordered" evidence="13">
    <location>
        <begin position="53"/>
        <end position="77"/>
    </location>
</feature>
<evidence type="ECO:0000256" key="5">
    <source>
        <dbReference type="ARBA" id="ARBA00022448"/>
    </source>
</evidence>
<dbReference type="InterPro" id="IPR052075">
    <property type="entry name" value="Heme_exporter_D"/>
</dbReference>
<evidence type="ECO:0000256" key="7">
    <source>
        <dbReference type="ARBA" id="ARBA00022519"/>
    </source>
</evidence>
<sequence length="77" mass="8442">MQFDSVSEAITMGGHGAYVWSAYAITLVVVGISLLRPWLVTRRLKRVIRQELSRKQGQTMRDAATGPANEVADAPQA</sequence>
<dbReference type="Pfam" id="PF04995">
    <property type="entry name" value="CcmD"/>
    <property type="match status" value="1"/>
</dbReference>
<reference evidence="14 15" key="1">
    <citation type="submission" date="2019-02" db="EMBL/GenBank/DDBJ databases">
        <title>Halieaceae_genomes.</title>
        <authorList>
            <person name="Li S.-H."/>
        </authorList>
    </citation>
    <scope>NUCLEOTIDE SEQUENCE [LARGE SCALE GENOMIC DNA]</scope>
    <source>
        <strain evidence="14 15">JH123</strain>
    </source>
</reference>
<evidence type="ECO:0000256" key="1">
    <source>
        <dbReference type="ARBA" id="ARBA00002442"/>
    </source>
</evidence>
<keyword evidence="9 12" id="KW-0201">Cytochrome c-type biogenesis</keyword>
<evidence type="ECO:0000256" key="13">
    <source>
        <dbReference type="SAM" id="MobiDB-lite"/>
    </source>
</evidence>
<keyword evidence="11 12" id="KW-0472">Membrane</keyword>
<evidence type="ECO:0000256" key="2">
    <source>
        <dbReference type="ARBA" id="ARBA00004377"/>
    </source>
</evidence>
<dbReference type="EMBL" id="CP036501">
    <property type="protein sequence ID" value="UZP75017.1"/>
    <property type="molecule type" value="Genomic_DNA"/>
</dbReference>
<comment type="subcellular location">
    <subcellularLocation>
        <location evidence="2 12">Cell inner membrane</location>
        <topology evidence="2 12">Single-pass membrane protein</topology>
    </subcellularLocation>
</comment>
<evidence type="ECO:0000256" key="9">
    <source>
        <dbReference type="ARBA" id="ARBA00022748"/>
    </source>
</evidence>
<comment type="function">
    <text evidence="1 12">Required for the export of heme to the periplasm for the biogenesis of c-type cytochromes.</text>
</comment>
<dbReference type="NCBIfam" id="TIGR03141">
    <property type="entry name" value="cytochro_ccmD"/>
    <property type="match status" value="1"/>
</dbReference>
<dbReference type="Proteomes" id="UP001317963">
    <property type="component" value="Chromosome"/>
</dbReference>
<dbReference type="InterPro" id="IPR007078">
    <property type="entry name" value="Haem_export_protD_CcmD"/>
</dbReference>
<evidence type="ECO:0000256" key="3">
    <source>
        <dbReference type="ARBA" id="ARBA00008741"/>
    </source>
</evidence>
<evidence type="ECO:0000256" key="6">
    <source>
        <dbReference type="ARBA" id="ARBA00022475"/>
    </source>
</evidence>
<evidence type="ECO:0000256" key="12">
    <source>
        <dbReference type="RuleBase" id="RU363101"/>
    </source>
</evidence>
<organism evidence="14 15">
    <name type="scientific">Candidatus Paraluminiphilus aquimaris</name>
    <dbReference type="NCBI Taxonomy" id="2518994"/>
    <lineage>
        <taxon>Bacteria</taxon>
        <taxon>Pseudomonadati</taxon>
        <taxon>Pseudomonadota</taxon>
        <taxon>Gammaproteobacteria</taxon>
        <taxon>Cellvibrionales</taxon>
        <taxon>Halieaceae</taxon>
        <taxon>Candidatus Paraluminiphilus</taxon>
    </lineage>
</organism>
<keyword evidence="15" id="KW-1185">Reference proteome</keyword>
<evidence type="ECO:0000256" key="4">
    <source>
        <dbReference type="ARBA" id="ARBA00016461"/>
    </source>
</evidence>
<keyword evidence="8 12" id="KW-0812">Transmembrane</keyword>
<evidence type="ECO:0000256" key="10">
    <source>
        <dbReference type="ARBA" id="ARBA00022989"/>
    </source>
</evidence>
<evidence type="ECO:0000313" key="14">
    <source>
        <dbReference type="EMBL" id="UZP75017.1"/>
    </source>
</evidence>
<dbReference type="RefSeq" id="WP_279241486.1">
    <property type="nucleotide sequence ID" value="NZ_CP036501.1"/>
</dbReference>
<keyword evidence="10 12" id="KW-1133">Transmembrane helix</keyword>
<keyword evidence="6 12" id="KW-1003">Cell membrane</keyword>